<dbReference type="Gene3D" id="1.10.10.60">
    <property type="entry name" value="Homeodomain-like"/>
    <property type="match status" value="1"/>
</dbReference>
<protein>
    <submittedName>
        <fullName evidence="5">DNA-binding transcriptional regulator AraC</fullName>
    </submittedName>
</protein>
<dbReference type="PANTHER" id="PTHR43280">
    <property type="entry name" value="ARAC-FAMILY TRANSCRIPTIONAL REGULATOR"/>
    <property type="match status" value="1"/>
</dbReference>
<evidence type="ECO:0000256" key="2">
    <source>
        <dbReference type="ARBA" id="ARBA00023125"/>
    </source>
</evidence>
<evidence type="ECO:0000259" key="4">
    <source>
        <dbReference type="PROSITE" id="PS01124"/>
    </source>
</evidence>
<name>A0A376EMZ4_CHRCU</name>
<dbReference type="InterPro" id="IPR018060">
    <property type="entry name" value="HTH_AraC"/>
</dbReference>
<gene>
    <name evidence="5" type="ORF">NCTC13533_05118</name>
</gene>
<dbReference type="RefSeq" id="WP_128125011.1">
    <property type="nucleotide sequence ID" value="NZ_UFVQ01000003.1"/>
</dbReference>
<dbReference type="PROSITE" id="PS01124">
    <property type="entry name" value="HTH_ARAC_FAMILY_2"/>
    <property type="match status" value="1"/>
</dbReference>
<dbReference type="EMBL" id="UFVQ01000003">
    <property type="protein sequence ID" value="STD11909.1"/>
    <property type="molecule type" value="Genomic_DNA"/>
</dbReference>
<reference evidence="5 6" key="1">
    <citation type="submission" date="2018-06" db="EMBL/GenBank/DDBJ databases">
        <authorList>
            <consortium name="Pathogen Informatics"/>
            <person name="Doyle S."/>
        </authorList>
    </citation>
    <scope>NUCLEOTIDE SEQUENCE [LARGE SCALE GENOMIC DNA]</scope>
    <source>
        <strain evidence="5 6">NCTC13533</strain>
    </source>
</reference>
<organism evidence="5 6">
    <name type="scientific">Chryseobacterium carnipullorum</name>
    <dbReference type="NCBI Taxonomy" id="1124835"/>
    <lineage>
        <taxon>Bacteria</taxon>
        <taxon>Pseudomonadati</taxon>
        <taxon>Bacteroidota</taxon>
        <taxon>Flavobacteriia</taxon>
        <taxon>Flavobacteriales</taxon>
        <taxon>Weeksellaceae</taxon>
        <taxon>Chryseobacterium group</taxon>
        <taxon>Chryseobacterium</taxon>
    </lineage>
</organism>
<dbReference type="Proteomes" id="UP000255224">
    <property type="component" value="Unassembled WGS sequence"/>
</dbReference>
<dbReference type="Pfam" id="PF12833">
    <property type="entry name" value="HTH_18"/>
    <property type="match status" value="1"/>
</dbReference>
<sequence>MIAQRLILEAKRELSFGALTIKEIAFKLGFSDASYFSRFFKKQTGRNPEGFKEGKT</sequence>
<dbReference type="GO" id="GO:0003700">
    <property type="term" value="F:DNA-binding transcription factor activity"/>
    <property type="evidence" value="ECO:0007669"/>
    <property type="project" value="InterPro"/>
</dbReference>
<keyword evidence="2 5" id="KW-0238">DNA-binding</keyword>
<evidence type="ECO:0000313" key="6">
    <source>
        <dbReference type="Proteomes" id="UP000255224"/>
    </source>
</evidence>
<dbReference type="PANTHER" id="PTHR43280:SF32">
    <property type="entry name" value="TRANSCRIPTIONAL REGULATORY PROTEIN"/>
    <property type="match status" value="1"/>
</dbReference>
<keyword evidence="3" id="KW-0804">Transcription</keyword>
<feature type="domain" description="HTH araC/xylS-type" evidence="4">
    <location>
        <begin position="1"/>
        <end position="54"/>
    </location>
</feature>
<evidence type="ECO:0000256" key="1">
    <source>
        <dbReference type="ARBA" id="ARBA00023015"/>
    </source>
</evidence>
<evidence type="ECO:0000256" key="3">
    <source>
        <dbReference type="ARBA" id="ARBA00023163"/>
    </source>
</evidence>
<dbReference type="SUPFAM" id="SSF46689">
    <property type="entry name" value="Homeodomain-like"/>
    <property type="match status" value="1"/>
</dbReference>
<evidence type="ECO:0000313" key="5">
    <source>
        <dbReference type="EMBL" id="STD11909.1"/>
    </source>
</evidence>
<proteinExistence type="predicted"/>
<dbReference type="AlphaFoldDB" id="A0A376EMZ4"/>
<dbReference type="GO" id="GO:0043565">
    <property type="term" value="F:sequence-specific DNA binding"/>
    <property type="evidence" value="ECO:0007669"/>
    <property type="project" value="InterPro"/>
</dbReference>
<keyword evidence="1" id="KW-0805">Transcription regulation</keyword>
<dbReference type="InterPro" id="IPR009057">
    <property type="entry name" value="Homeodomain-like_sf"/>
</dbReference>
<dbReference type="PRINTS" id="PR00032">
    <property type="entry name" value="HTHARAC"/>
</dbReference>
<dbReference type="InterPro" id="IPR020449">
    <property type="entry name" value="Tscrpt_reg_AraC-type_HTH"/>
</dbReference>
<accession>A0A376EMZ4</accession>